<feature type="binding site" evidence="12">
    <location>
        <position position="210"/>
    </location>
    <ligand>
        <name>Zn(2+)</name>
        <dbReference type="ChEBI" id="CHEBI:29105"/>
    </ligand>
</feature>
<keyword evidence="11 12" id="KW-0030">Aminoacyl-tRNA synthetase</keyword>
<dbReference type="GO" id="GO:0006423">
    <property type="term" value="P:cysteinyl-tRNA aminoacylation"/>
    <property type="evidence" value="ECO:0007669"/>
    <property type="project" value="UniProtKB-UniRule"/>
</dbReference>
<dbReference type="InterPro" id="IPR032678">
    <property type="entry name" value="tRNA-synt_1_cat_dom"/>
</dbReference>
<feature type="short sequence motif" description="'KMSKS' region" evidence="12">
    <location>
        <begin position="267"/>
        <end position="271"/>
    </location>
</feature>
<comment type="subunit">
    <text evidence="3 12">Monomer.</text>
</comment>
<dbReference type="InterPro" id="IPR015803">
    <property type="entry name" value="Cys-tRNA-ligase"/>
</dbReference>
<feature type="binding site" evidence="12">
    <location>
        <position position="270"/>
    </location>
    <ligand>
        <name>ATP</name>
        <dbReference type="ChEBI" id="CHEBI:30616"/>
    </ligand>
</feature>
<dbReference type="CDD" id="cd00672">
    <property type="entry name" value="CysRS_core"/>
    <property type="match status" value="1"/>
</dbReference>
<evidence type="ECO:0000256" key="7">
    <source>
        <dbReference type="ARBA" id="ARBA00022741"/>
    </source>
</evidence>
<dbReference type="InterPro" id="IPR014729">
    <property type="entry name" value="Rossmann-like_a/b/a_fold"/>
</dbReference>
<keyword evidence="6 12" id="KW-0479">Metal-binding</keyword>
<dbReference type="NCBIfam" id="TIGR00435">
    <property type="entry name" value="cysS"/>
    <property type="match status" value="1"/>
</dbReference>
<dbReference type="SUPFAM" id="SSF47323">
    <property type="entry name" value="Anticodon-binding domain of a subclass of class I aminoacyl-tRNA synthetases"/>
    <property type="match status" value="1"/>
</dbReference>
<sequence length="463" mass="54002">MLKIFNTLTRRKEIFKPIHHGKVGMYVCGMTVDGSCHLGHARTFVAFDMIARYLRYIGYQLNYVRNITDLDDKIIQRSFQDSKDIKHFTQNLINKMHQDFSALNILPPTHEPRVTHHIKEIIELVHKLIILKYAYLAKNGDVMFSIKKDLKYGLLSRQVPMNLQAGIRVKLIDNIKRNPIDFVLWKVSKDNEPSWPSPWGPGRPGWHIECSAINYTYLGDHFDIHGGGSDLIFPHHENELAQSTSAYDTPYVNYWIHSGIMIINRDKMSKSLNNFLSVRDILKRYDAETIRYFLMSSHYRSELHYNEVNLHQARFSLQRLYIALRNTNTSSYLETDIEFETKFHQLMNDDFNTPAAYSVLFNLAREINSNKIKNPIKANNLATRLRILGNIIGLLEQKPEHFLKKSNTVFSNNTLLKVEELVQVRIEARKKKDWNKADTARKSLSELGILLEDGIEGTQWRRK</sequence>
<dbReference type="Pfam" id="PF01406">
    <property type="entry name" value="tRNA-synt_1e"/>
    <property type="match status" value="1"/>
</dbReference>
<dbReference type="PANTHER" id="PTHR10890:SF3">
    <property type="entry name" value="CYSTEINE--TRNA LIGASE, CYTOPLASMIC"/>
    <property type="match status" value="1"/>
</dbReference>
<evidence type="ECO:0000256" key="3">
    <source>
        <dbReference type="ARBA" id="ARBA00011245"/>
    </source>
</evidence>
<dbReference type="Gene3D" id="1.20.120.1910">
    <property type="entry name" value="Cysteine-tRNA ligase, C-terminal anti-codon recognition domain"/>
    <property type="match status" value="1"/>
</dbReference>
<keyword evidence="7 12" id="KW-0547">Nucleotide-binding</keyword>
<evidence type="ECO:0000256" key="10">
    <source>
        <dbReference type="ARBA" id="ARBA00022917"/>
    </source>
</evidence>
<keyword evidence="9 12" id="KW-0067">ATP-binding</keyword>
<evidence type="ECO:0000256" key="6">
    <source>
        <dbReference type="ARBA" id="ARBA00022723"/>
    </source>
</evidence>
<evidence type="ECO:0000256" key="4">
    <source>
        <dbReference type="ARBA" id="ARBA00022490"/>
    </source>
</evidence>
<dbReference type="PANTHER" id="PTHR10890">
    <property type="entry name" value="CYSTEINYL-TRNA SYNTHETASE"/>
    <property type="match status" value="1"/>
</dbReference>
<proteinExistence type="inferred from homology"/>
<evidence type="ECO:0000256" key="11">
    <source>
        <dbReference type="ARBA" id="ARBA00023146"/>
    </source>
</evidence>
<protein>
    <recommendedName>
        <fullName evidence="12">Cysteine--tRNA ligase</fullName>
        <ecNumber evidence="12">6.1.1.16</ecNumber>
    </recommendedName>
    <alternativeName>
        <fullName evidence="12">Cysteinyl-tRNA synthetase</fullName>
        <shortName evidence="12">CysRS</shortName>
    </alternativeName>
</protein>
<dbReference type="InterPro" id="IPR009080">
    <property type="entry name" value="tRNAsynth_Ia_anticodon-bd"/>
</dbReference>
<keyword evidence="8 12" id="KW-0862">Zinc</keyword>
<evidence type="ECO:0000313" key="14">
    <source>
        <dbReference type="EMBL" id="VFP78701.1"/>
    </source>
</evidence>
<name>A0A451CZ54_9GAMM</name>
<dbReference type="InterPro" id="IPR015273">
    <property type="entry name" value="Cys-tRNA-synt_Ia_DALR"/>
</dbReference>
<dbReference type="Proteomes" id="UP000294364">
    <property type="component" value="Chromosome"/>
</dbReference>
<dbReference type="GO" id="GO:0008270">
    <property type="term" value="F:zinc ion binding"/>
    <property type="evidence" value="ECO:0007669"/>
    <property type="project" value="UniProtKB-UniRule"/>
</dbReference>
<dbReference type="GO" id="GO:0005524">
    <property type="term" value="F:ATP binding"/>
    <property type="evidence" value="ECO:0007669"/>
    <property type="project" value="UniProtKB-UniRule"/>
</dbReference>
<dbReference type="SUPFAM" id="SSF52374">
    <property type="entry name" value="Nucleotidylyl transferase"/>
    <property type="match status" value="1"/>
</dbReference>
<feature type="binding site" evidence="12">
    <location>
        <position position="28"/>
    </location>
    <ligand>
        <name>Zn(2+)</name>
        <dbReference type="ChEBI" id="CHEBI:29105"/>
    </ligand>
</feature>
<keyword evidence="4 12" id="KW-0963">Cytoplasm</keyword>
<comment type="cofactor">
    <cofactor evidence="12">
        <name>Zn(2+)</name>
        <dbReference type="ChEBI" id="CHEBI:29105"/>
    </cofactor>
    <text evidence="12">Binds 1 zinc ion per subunit.</text>
</comment>
<dbReference type="GO" id="GO:0004817">
    <property type="term" value="F:cysteine-tRNA ligase activity"/>
    <property type="evidence" value="ECO:0007669"/>
    <property type="project" value="UniProtKB-UniRule"/>
</dbReference>
<accession>A0A451CZ54</accession>
<dbReference type="CDD" id="cd07963">
    <property type="entry name" value="Anticodon_Ia_Cys"/>
    <property type="match status" value="1"/>
</dbReference>
<keyword evidence="5 12" id="KW-0436">Ligase</keyword>
<comment type="subcellular location">
    <subcellularLocation>
        <location evidence="1 12">Cytoplasm</location>
    </subcellularLocation>
</comment>
<dbReference type="EMBL" id="LR217698">
    <property type="protein sequence ID" value="VFP78701.1"/>
    <property type="molecule type" value="Genomic_DNA"/>
</dbReference>
<dbReference type="Pfam" id="PF09190">
    <property type="entry name" value="DALR_2"/>
    <property type="match status" value="1"/>
</dbReference>
<evidence type="ECO:0000259" key="13">
    <source>
        <dbReference type="SMART" id="SM00840"/>
    </source>
</evidence>
<feature type="binding site" evidence="12">
    <location>
        <position position="235"/>
    </location>
    <ligand>
        <name>Zn(2+)</name>
        <dbReference type="ChEBI" id="CHEBI:29105"/>
    </ligand>
</feature>
<dbReference type="Gene3D" id="3.40.50.620">
    <property type="entry name" value="HUPs"/>
    <property type="match status" value="1"/>
</dbReference>
<evidence type="ECO:0000256" key="2">
    <source>
        <dbReference type="ARBA" id="ARBA00005594"/>
    </source>
</evidence>
<evidence type="ECO:0000256" key="5">
    <source>
        <dbReference type="ARBA" id="ARBA00022598"/>
    </source>
</evidence>
<feature type="short sequence motif" description="'HIGH' region" evidence="12">
    <location>
        <begin position="30"/>
        <end position="40"/>
    </location>
</feature>
<feature type="domain" description="Cysteinyl-tRNA synthetase class Ia DALR" evidence="13">
    <location>
        <begin position="342"/>
        <end position="403"/>
    </location>
</feature>
<dbReference type="EC" id="6.1.1.16" evidence="12"/>
<evidence type="ECO:0000256" key="12">
    <source>
        <dbReference type="HAMAP-Rule" id="MF_00041"/>
    </source>
</evidence>
<gene>
    <name evidence="12 14" type="primary">cysS</name>
    <name evidence="14" type="ORF">ERCICURT3053_333</name>
</gene>
<evidence type="ECO:0000313" key="15">
    <source>
        <dbReference type="Proteomes" id="UP000294364"/>
    </source>
</evidence>
<evidence type="ECO:0000256" key="1">
    <source>
        <dbReference type="ARBA" id="ARBA00004496"/>
    </source>
</evidence>
<keyword evidence="10 12" id="KW-0648">Protein biosynthesis</keyword>
<dbReference type="PRINTS" id="PR00983">
    <property type="entry name" value="TRNASYNTHCYS"/>
</dbReference>
<reference evidence="14 15" key="1">
    <citation type="submission" date="2019-02" db="EMBL/GenBank/DDBJ databases">
        <authorList>
            <person name="Manzano-Marin A."/>
            <person name="Manzano-Marin A."/>
        </authorList>
    </citation>
    <scope>NUCLEOTIDE SEQUENCE [LARGE SCALE GENOMIC DNA]</scope>
    <source>
        <strain evidence="14 15">ErCicurtihirsuta</strain>
    </source>
</reference>
<dbReference type="AlphaFoldDB" id="A0A451CZ54"/>
<evidence type="ECO:0000256" key="8">
    <source>
        <dbReference type="ARBA" id="ARBA00022833"/>
    </source>
</evidence>
<dbReference type="HAMAP" id="MF_00041">
    <property type="entry name" value="Cys_tRNA_synth"/>
    <property type="match status" value="1"/>
</dbReference>
<evidence type="ECO:0000256" key="9">
    <source>
        <dbReference type="ARBA" id="ARBA00022840"/>
    </source>
</evidence>
<dbReference type="InterPro" id="IPR024909">
    <property type="entry name" value="Cys-tRNA/MSH_ligase"/>
</dbReference>
<dbReference type="SMART" id="SM00840">
    <property type="entry name" value="DALR_2"/>
    <property type="match status" value="1"/>
</dbReference>
<organism evidence="14 15">
    <name type="scientific">Candidatus Erwinia haradaeae</name>
    <dbReference type="NCBI Taxonomy" id="1922217"/>
    <lineage>
        <taxon>Bacteria</taxon>
        <taxon>Pseudomonadati</taxon>
        <taxon>Pseudomonadota</taxon>
        <taxon>Gammaproteobacteria</taxon>
        <taxon>Enterobacterales</taxon>
        <taxon>Erwiniaceae</taxon>
        <taxon>Erwinia</taxon>
    </lineage>
</organism>
<dbReference type="GO" id="GO:0005829">
    <property type="term" value="C:cytosol"/>
    <property type="evidence" value="ECO:0007669"/>
    <property type="project" value="TreeGrafter"/>
</dbReference>
<dbReference type="InterPro" id="IPR056411">
    <property type="entry name" value="CysS_C"/>
</dbReference>
<dbReference type="OrthoDB" id="9815130at2"/>
<dbReference type="FunFam" id="3.40.50.620:FF:000009">
    <property type="entry name" value="Cysteine--tRNA ligase"/>
    <property type="match status" value="1"/>
</dbReference>
<feature type="binding site" evidence="12">
    <location>
        <position position="239"/>
    </location>
    <ligand>
        <name>Zn(2+)</name>
        <dbReference type="ChEBI" id="CHEBI:29105"/>
    </ligand>
</feature>
<comment type="similarity">
    <text evidence="2 12">Belongs to the class-I aminoacyl-tRNA synthetase family.</text>
</comment>
<comment type="catalytic activity">
    <reaction evidence="12">
        <text>tRNA(Cys) + L-cysteine + ATP = L-cysteinyl-tRNA(Cys) + AMP + diphosphate</text>
        <dbReference type="Rhea" id="RHEA:17773"/>
        <dbReference type="Rhea" id="RHEA-COMP:9661"/>
        <dbReference type="Rhea" id="RHEA-COMP:9679"/>
        <dbReference type="ChEBI" id="CHEBI:30616"/>
        <dbReference type="ChEBI" id="CHEBI:33019"/>
        <dbReference type="ChEBI" id="CHEBI:35235"/>
        <dbReference type="ChEBI" id="CHEBI:78442"/>
        <dbReference type="ChEBI" id="CHEBI:78517"/>
        <dbReference type="ChEBI" id="CHEBI:456215"/>
        <dbReference type="EC" id="6.1.1.16"/>
    </reaction>
</comment>
<dbReference type="Pfam" id="PF23493">
    <property type="entry name" value="CysS_C"/>
    <property type="match status" value="1"/>
</dbReference>
<dbReference type="RefSeq" id="WP_157992011.1">
    <property type="nucleotide sequence ID" value="NZ_LR217698.1"/>
</dbReference>